<dbReference type="EMBL" id="FZOD01000073">
    <property type="protein sequence ID" value="SNT59587.1"/>
    <property type="molecule type" value="Genomic_DNA"/>
</dbReference>
<accession>A0A239NXI0</accession>
<sequence>MAERHIPWPVGTVLALPLLAGRGGGATVGEAYAIPITIQDAEEGAGQRVCGTWFTGAPDSRPRAGTSQATDGY</sequence>
<keyword evidence="3" id="KW-1185">Reference proteome</keyword>
<gene>
    <name evidence="2" type="ORF">SAMN05216276_107330</name>
</gene>
<organism evidence="2 3">
    <name type="scientific">Streptosporangium subroseum</name>
    <dbReference type="NCBI Taxonomy" id="106412"/>
    <lineage>
        <taxon>Bacteria</taxon>
        <taxon>Bacillati</taxon>
        <taxon>Actinomycetota</taxon>
        <taxon>Actinomycetes</taxon>
        <taxon>Streptosporangiales</taxon>
        <taxon>Streptosporangiaceae</taxon>
        <taxon>Streptosporangium</taxon>
    </lineage>
</organism>
<name>A0A239NXI0_9ACTN</name>
<evidence type="ECO:0000313" key="2">
    <source>
        <dbReference type="EMBL" id="SNT59587.1"/>
    </source>
</evidence>
<dbReference type="AlphaFoldDB" id="A0A239NXI0"/>
<protein>
    <submittedName>
        <fullName evidence="2">Uncharacterized protein</fullName>
    </submittedName>
</protein>
<feature type="region of interest" description="Disordered" evidence="1">
    <location>
        <begin position="53"/>
        <end position="73"/>
    </location>
</feature>
<proteinExistence type="predicted"/>
<dbReference type="Proteomes" id="UP000198282">
    <property type="component" value="Unassembled WGS sequence"/>
</dbReference>
<evidence type="ECO:0000256" key="1">
    <source>
        <dbReference type="SAM" id="MobiDB-lite"/>
    </source>
</evidence>
<evidence type="ECO:0000313" key="3">
    <source>
        <dbReference type="Proteomes" id="UP000198282"/>
    </source>
</evidence>
<reference evidence="2 3" key="1">
    <citation type="submission" date="2017-06" db="EMBL/GenBank/DDBJ databases">
        <authorList>
            <person name="Kim H.J."/>
            <person name="Triplett B.A."/>
        </authorList>
    </citation>
    <scope>NUCLEOTIDE SEQUENCE [LARGE SCALE GENOMIC DNA]</scope>
    <source>
        <strain evidence="2 3">CGMCC 4.2132</strain>
    </source>
</reference>